<accession>A0A6J7X3C4</accession>
<gene>
    <name evidence="2" type="ORF">UFOVP387_8</name>
</gene>
<reference evidence="2" key="1">
    <citation type="submission" date="2020-05" db="EMBL/GenBank/DDBJ databases">
        <authorList>
            <person name="Chiriac C."/>
            <person name="Salcher M."/>
            <person name="Ghai R."/>
            <person name="Kavagutti S V."/>
        </authorList>
    </citation>
    <scope>NUCLEOTIDE SEQUENCE</scope>
</reference>
<evidence type="ECO:0000256" key="1">
    <source>
        <dbReference type="SAM" id="MobiDB-lite"/>
    </source>
</evidence>
<organism evidence="2">
    <name type="scientific">uncultured Caudovirales phage</name>
    <dbReference type="NCBI Taxonomy" id="2100421"/>
    <lineage>
        <taxon>Viruses</taxon>
        <taxon>Duplodnaviria</taxon>
        <taxon>Heunggongvirae</taxon>
        <taxon>Uroviricota</taxon>
        <taxon>Caudoviricetes</taxon>
        <taxon>Peduoviridae</taxon>
        <taxon>Maltschvirus</taxon>
        <taxon>Maltschvirus maltsch</taxon>
    </lineage>
</organism>
<sequence length="180" mass="20464">MLKSEKVNKTIQMFRDYVIREAKDNLKRSKHNNTSFLANSIKGELVTENDFTIVGFTMANYGMFVDQGVKGKSSSEKAPNSEFQFGTGTGPKGGLTKGIQKWVRQKGFQFRSREEGSKGRFLSYESTAYLITRSIFHNGIKPSLFFTKPFEAGYKKYIDTDLIKAFGQDVETMVDYNLKD</sequence>
<proteinExistence type="predicted"/>
<evidence type="ECO:0000313" key="2">
    <source>
        <dbReference type="EMBL" id="CAB5223785.1"/>
    </source>
</evidence>
<protein>
    <submittedName>
        <fullName evidence="2">Uncharacterized protein</fullName>
    </submittedName>
</protein>
<dbReference type="EMBL" id="LR798326">
    <property type="protein sequence ID" value="CAB5223785.1"/>
    <property type="molecule type" value="Genomic_DNA"/>
</dbReference>
<feature type="region of interest" description="Disordered" evidence="1">
    <location>
        <begin position="74"/>
        <end position="94"/>
    </location>
</feature>
<name>A0A6J7X3C4_9CAUD</name>